<proteinExistence type="predicted"/>
<dbReference type="Proteomes" id="UP000305948">
    <property type="component" value="Unassembled WGS sequence"/>
</dbReference>
<dbReference type="EMBL" id="ML213511">
    <property type="protein sequence ID" value="TFK51408.1"/>
    <property type="molecule type" value="Genomic_DNA"/>
</dbReference>
<dbReference type="Pfam" id="PF13919">
    <property type="entry name" value="ASXH"/>
    <property type="match status" value="1"/>
</dbReference>
<dbReference type="InterPro" id="IPR028020">
    <property type="entry name" value="ASX_DEUBAD_dom"/>
</dbReference>
<feature type="domain" description="ASX DEUBAD" evidence="2">
    <location>
        <begin position="42"/>
        <end position="197"/>
    </location>
</feature>
<evidence type="ECO:0000256" key="1">
    <source>
        <dbReference type="SAM" id="MobiDB-lite"/>
    </source>
</evidence>
<dbReference type="AlphaFoldDB" id="A0A5C3N5J5"/>
<keyword evidence="4" id="KW-1185">Reference proteome</keyword>
<dbReference type="STRING" id="5364.A0A5C3N5J5"/>
<feature type="compositionally biased region" description="Polar residues" evidence="1">
    <location>
        <begin position="23"/>
        <end position="38"/>
    </location>
</feature>
<sequence length="377" mass="41758">MTEQTGAARPRRAVRAPNRVGEDSSSVVTRSSQPQATGRSARAVDPAQQLQTLLTTPKSALTHVEITDVFNAGTWNILPLEVRERLCSLLPPTAFAGFIPTIDPMHSARTQRVLSDTDSQDIDVDMEAPAPNVSPDMLDASVFSDGHFLAAARTFQDHLYTGWMADTHKEKVAKYERGVLDGTLHAPWKDEVWAKEHTAPDNGEQPLPASSQQSEASARAGDAAELKLVDLAKNGVIKMGDVLAYKRTFSQLDTVVEKDAIIQSIHPKNYSVTVLVQPHTARELPPELLRVDPPDPDAPTKSMTVTSPNMLENGILDVDGRVEKSRRPNGNAWKCLSVWRWRHQPEGDLDMLAFQERGGRENHGTLFYLRGCYYHDR</sequence>
<feature type="region of interest" description="Disordered" evidence="1">
    <location>
        <begin position="1"/>
        <end position="45"/>
    </location>
</feature>
<protein>
    <recommendedName>
        <fullName evidence="2">ASX DEUBAD domain-containing protein</fullName>
    </recommendedName>
</protein>
<organism evidence="3 4">
    <name type="scientific">Heliocybe sulcata</name>
    <dbReference type="NCBI Taxonomy" id="5364"/>
    <lineage>
        <taxon>Eukaryota</taxon>
        <taxon>Fungi</taxon>
        <taxon>Dikarya</taxon>
        <taxon>Basidiomycota</taxon>
        <taxon>Agaricomycotina</taxon>
        <taxon>Agaricomycetes</taxon>
        <taxon>Gloeophyllales</taxon>
        <taxon>Gloeophyllaceae</taxon>
        <taxon>Heliocybe</taxon>
    </lineage>
</organism>
<name>A0A5C3N5J5_9AGAM</name>
<reference evidence="3 4" key="1">
    <citation type="journal article" date="2019" name="Nat. Ecol. Evol.">
        <title>Megaphylogeny resolves global patterns of mushroom evolution.</title>
        <authorList>
            <person name="Varga T."/>
            <person name="Krizsan K."/>
            <person name="Foldi C."/>
            <person name="Dima B."/>
            <person name="Sanchez-Garcia M."/>
            <person name="Sanchez-Ramirez S."/>
            <person name="Szollosi G.J."/>
            <person name="Szarkandi J.G."/>
            <person name="Papp V."/>
            <person name="Albert L."/>
            <person name="Andreopoulos W."/>
            <person name="Angelini C."/>
            <person name="Antonin V."/>
            <person name="Barry K.W."/>
            <person name="Bougher N.L."/>
            <person name="Buchanan P."/>
            <person name="Buyck B."/>
            <person name="Bense V."/>
            <person name="Catcheside P."/>
            <person name="Chovatia M."/>
            <person name="Cooper J."/>
            <person name="Damon W."/>
            <person name="Desjardin D."/>
            <person name="Finy P."/>
            <person name="Geml J."/>
            <person name="Haridas S."/>
            <person name="Hughes K."/>
            <person name="Justo A."/>
            <person name="Karasinski D."/>
            <person name="Kautmanova I."/>
            <person name="Kiss B."/>
            <person name="Kocsube S."/>
            <person name="Kotiranta H."/>
            <person name="LaButti K.M."/>
            <person name="Lechner B.E."/>
            <person name="Liimatainen K."/>
            <person name="Lipzen A."/>
            <person name="Lukacs Z."/>
            <person name="Mihaltcheva S."/>
            <person name="Morgado L.N."/>
            <person name="Niskanen T."/>
            <person name="Noordeloos M.E."/>
            <person name="Ohm R.A."/>
            <person name="Ortiz-Santana B."/>
            <person name="Ovrebo C."/>
            <person name="Racz N."/>
            <person name="Riley R."/>
            <person name="Savchenko A."/>
            <person name="Shiryaev A."/>
            <person name="Soop K."/>
            <person name="Spirin V."/>
            <person name="Szebenyi C."/>
            <person name="Tomsovsky M."/>
            <person name="Tulloss R.E."/>
            <person name="Uehling J."/>
            <person name="Grigoriev I.V."/>
            <person name="Vagvolgyi C."/>
            <person name="Papp T."/>
            <person name="Martin F.M."/>
            <person name="Miettinen O."/>
            <person name="Hibbett D.S."/>
            <person name="Nagy L.G."/>
        </authorList>
    </citation>
    <scope>NUCLEOTIDE SEQUENCE [LARGE SCALE GENOMIC DNA]</scope>
    <source>
        <strain evidence="3 4">OMC1185</strain>
    </source>
</reference>
<feature type="compositionally biased region" description="Low complexity" evidence="1">
    <location>
        <begin position="209"/>
        <end position="219"/>
    </location>
</feature>
<dbReference type="OrthoDB" id="2289918at2759"/>
<evidence type="ECO:0000259" key="2">
    <source>
        <dbReference type="Pfam" id="PF13919"/>
    </source>
</evidence>
<evidence type="ECO:0000313" key="4">
    <source>
        <dbReference type="Proteomes" id="UP000305948"/>
    </source>
</evidence>
<accession>A0A5C3N5J5</accession>
<feature type="region of interest" description="Disordered" evidence="1">
    <location>
        <begin position="198"/>
        <end position="219"/>
    </location>
</feature>
<evidence type="ECO:0000313" key="3">
    <source>
        <dbReference type="EMBL" id="TFK51408.1"/>
    </source>
</evidence>
<gene>
    <name evidence="3" type="ORF">OE88DRAFT_1544631</name>
</gene>